<dbReference type="AlphaFoldDB" id="A0A1B2DYW6"/>
<proteinExistence type="predicted"/>
<evidence type="ECO:0000313" key="1">
    <source>
        <dbReference type="EMBL" id="ANY72817.1"/>
    </source>
</evidence>
<dbReference type="RefSeq" id="WP_099477438.1">
    <property type="nucleotide sequence ID" value="NZ_CP016809.1"/>
</dbReference>
<dbReference type="KEGG" id="pib:BBD41_09585"/>
<dbReference type="EMBL" id="CP016809">
    <property type="protein sequence ID" value="ANY72817.1"/>
    <property type="molecule type" value="Genomic_DNA"/>
</dbReference>
<sequence length="114" mass="13173">MEKISTEKLMELYVDTIAKCGTYLLNEDDVVIEYNIFEEFDTGNTSFLHADNLQKLYDAGLINNEMVYKSSTLRNMVLELQQGDEWDVNAVRNSLKWRRVLQLADEIKGLIGGY</sequence>
<protein>
    <submittedName>
        <fullName evidence="1">Uncharacterized protein</fullName>
    </submittedName>
</protein>
<name>A0A1B2DYW6_9BACL</name>
<accession>A0A1B2DYW6</accession>
<gene>
    <name evidence="1" type="ORF">BBD41_09585</name>
</gene>
<reference evidence="1" key="1">
    <citation type="submission" date="2016-08" db="EMBL/GenBank/DDBJ databases">
        <title>Complete Genome Seqeunce of Paenibacillus sp. nov. IHBB 9852 from high altitute lake of Indian trans-Himalayas.</title>
        <authorList>
            <person name="Kiran S."/>
            <person name="Swarnkar M.K."/>
            <person name="Rana A."/>
            <person name="Tewari R."/>
            <person name="Gulati A."/>
        </authorList>
    </citation>
    <scope>NUCLEOTIDE SEQUENCE [LARGE SCALE GENOMIC DNA]</scope>
    <source>
        <strain evidence="1">IHBB 9852</strain>
    </source>
</reference>
<organism evidence="1">
    <name type="scientific">Paenibacillus ihbetae</name>
    <dbReference type="NCBI Taxonomy" id="1870820"/>
    <lineage>
        <taxon>Bacteria</taxon>
        <taxon>Bacillati</taxon>
        <taxon>Bacillota</taxon>
        <taxon>Bacilli</taxon>
        <taxon>Bacillales</taxon>
        <taxon>Paenibacillaceae</taxon>
        <taxon>Paenibacillus</taxon>
    </lineage>
</organism>
<dbReference type="GeneID" id="48308493"/>